<gene>
    <name evidence="9" type="ORF">JF76_16370</name>
</gene>
<evidence type="ECO:0000313" key="9">
    <source>
        <dbReference type="EMBL" id="KJY54408.1"/>
    </source>
</evidence>
<evidence type="ECO:0000259" key="8">
    <source>
        <dbReference type="Pfam" id="PF06738"/>
    </source>
</evidence>
<evidence type="ECO:0000256" key="4">
    <source>
        <dbReference type="ARBA" id="ARBA00022989"/>
    </source>
</evidence>
<evidence type="ECO:0000256" key="6">
    <source>
        <dbReference type="ARBA" id="ARBA00034125"/>
    </source>
</evidence>
<dbReference type="AlphaFoldDB" id="A0A0F4L801"/>
<evidence type="ECO:0000256" key="7">
    <source>
        <dbReference type="SAM" id="Phobius"/>
    </source>
</evidence>
<feature type="domain" description="Threonine/serine exporter-like N-terminal" evidence="8">
    <location>
        <begin position="16"/>
        <end position="255"/>
    </location>
</feature>
<evidence type="ECO:0000256" key="5">
    <source>
        <dbReference type="ARBA" id="ARBA00023136"/>
    </source>
</evidence>
<keyword evidence="2" id="KW-1003">Cell membrane</keyword>
<dbReference type="STRING" id="1218493.JF76_16370"/>
<keyword evidence="4 7" id="KW-1133">Transmembrane helix</keyword>
<dbReference type="GO" id="GO:0005886">
    <property type="term" value="C:plasma membrane"/>
    <property type="evidence" value="ECO:0007669"/>
    <property type="project" value="UniProtKB-SubCell"/>
</dbReference>
<dbReference type="EMBL" id="JXBY01000026">
    <property type="protein sequence ID" value="KJY54408.1"/>
    <property type="molecule type" value="Genomic_DNA"/>
</dbReference>
<comment type="caution">
    <text evidence="9">The sequence shown here is derived from an EMBL/GenBank/DDBJ whole genome shotgun (WGS) entry which is preliminary data.</text>
</comment>
<feature type="transmembrane region" description="Helical" evidence="7">
    <location>
        <begin position="232"/>
        <end position="256"/>
    </location>
</feature>
<evidence type="ECO:0000313" key="10">
    <source>
        <dbReference type="Proteomes" id="UP000033533"/>
    </source>
</evidence>
<protein>
    <submittedName>
        <fullName evidence="9">Integral membrane protein</fullName>
    </submittedName>
</protein>
<dbReference type="PATRIC" id="fig|1218493.3.peg.1714"/>
<feature type="transmembrane region" description="Helical" evidence="7">
    <location>
        <begin position="177"/>
        <end position="195"/>
    </location>
</feature>
<feature type="transmembrane region" description="Helical" evidence="7">
    <location>
        <begin position="119"/>
        <end position="139"/>
    </location>
</feature>
<dbReference type="Pfam" id="PF06738">
    <property type="entry name" value="ThrE"/>
    <property type="match status" value="1"/>
</dbReference>
<keyword evidence="5 7" id="KW-0472">Membrane</keyword>
<dbReference type="InterPro" id="IPR050539">
    <property type="entry name" value="ThrE_Dicarb/AminoAcid_Exp"/>
</dbReference>
<dbReference type="PANTHER" id="PTHR34390:SF2">
    <property type="entry name" value="SUCCINATE TRANSPORTER SUBUNIT YJJP-RELATED"/>
    <property type="match status" value="1"/>
</dbReference>
<comment type="similarity">
    <text evidence="6">Belongs to the ThrE exporter (TC 2.A.79) family.</text>
</comment>
<dbReference type="OrthoDB" id="9813917at2"/>
<sequence>MNARPGELFYQDLLETCLTVGELMIEGGSEMYRVEDTMVRIAKSAGEPDPRVFVVPTGVFMSLDHGNYCQSTLVHERNINLELVDRINSLSRAFADKKITLQEVKKEVTKMAKGDYPNFPIWLQTIGAAILSATLMVLFMNNYDWIDFPAAAIVGAIGFLSFYYFKRFTNVKFLAELVAALIMTVIAAGLVQLFPQMIIDHILTGALMPLVPGLALTNALRDLFKGDILSGMVKICEALLTAFALGGGVGIVLKFLGA</sequence>
<dbReference type="PANTHER" id="PTHR34390">
    <property type="entry name" value="UPF0442 PROTEIN YJJB-RELATED"/>
    <property type="match status" value="1"/>
</dbReference>
<evidence type="ECO:0000256" key="3">
    <source>
        <dbReference type="ARBA" id="ARBA00022692"/>
    </source>
</evidence>
<dbReference type="RefSeq" id="WP_045928613.1">
    <property type="nucleotide sequence ID" value="NZ_JBHSZS010000026.1"/>
</dbReference>
<feature type="transmembrane region" description="Helical" evidence="7">
    <location>
        <begin position="145"/>
        <end position="165"/>
    </location>
</feature>
<dbReference type="HOGENOM" id="CLU_070277_0_0_9"/>
<keyword evidence="3 7" id="KW-0812">Transmembrane</keyword>
<dbReference type="GO" id="GO:0015744">
    <property type="term" value="P:succinate transport"/>
    <property type="evidence" value="ECO:0007669"/>
    <property type="project" value="TreeGrafter"/>
</dbReference>
<reference evidence="9 10" key="1">
    <citation type="submission" date="2014-12" db="EMBL/GenBank/DDBJ databases">
        <title>Comparative genomics of the lactic acid bacteria isolated from the honey bee gut.</title>
        <authorList>
            <person name="Ellegaard K.M."/>
            <person name="Tamarit D."/>
            <person name="Javelind E."/>
            <person name="Olofsson T."/>
            <person name="Andersson S.G."/>
            <person name="Vasquez A."/>
        </authorList>
    </citation>
    <scope>NUCLEOTIDE SEQUENCE [LARGE SCALE GENOMIC DNA]</scope>
    <source>
        <strain evidence="9 10">Biut2</strain>
    </source>
</reference>
<name>A0A0F4L801_9LACO</name>
<dbReference type="GO" id="GO:0022857">
    <property type="term" value="F:transmembrane transporter activity"/>
    <property type="evidence" value="ECO:0007669"/>
    <property type="project" value="InterPro"/>
</dbReference>
<dbReference type="Proteomes" id="UP000033533">
    <property type="component" value="Unassembled WGS sequence"/>
</dbReference>
<proteinExistence type="inferred from homology"/>
<evidence type="ECO:0000256" key="2">
    <source>
        <dbReference type="ARBA" id="ARBA00022475"/>
    </source>
</evidence>
<evidence type="ECO:0000256" key="1">
    <source>
        <dbReference type="ARBA" id="ARBA00004651"/>
    </source>
</evidence>
<accession>A0A0F4L801</accession>
<comment type="subcellular location">
    <subcellularLocation>
        <location evidence="1">Cell membrane</location>
        <topology evidence="1">Multi-pass membrane protein</topology>
    </subcellularLocation>
</comment>
<organism evidence="9 10">
    <name type="scientific">Lactobacillus kullabergensis</name>
    <dbReference type="NCBI Taxonomy" id="1218493"/>
    <lineage>
        <taxon>Bacteria</taxon>
        <taxon>Bacillati</taxon>
        <taxon>Bacillota</taxon>
        <taxon>Bacilli</taxon>
        <taxon>Lactobacillales</taxon>
        <taxon>Lactobacillaceae</taxon>
        <taxon>Lactobacillus</taxon>
    </lineage>
</organism>
<dbReference type="InterPro" id="IPR010619">
    <property type="entry name" value="ThrE-like_N"/>
</dbReference>